<accession>A0ABQ6QEX3</accession>
<proteinExistence type="inferred from homology"/>
<protein>
    <submittedName>
        <fullName evidence="8">Molecular chaperone FimB</fullName>
    </submittedName>
</protein>
<evidence type="ECO:0000256" key="6">
    <source>
        <dbReference type="SAM" id="SignalP"/>
    </source>
</evidence>
<dbReference type="RefSeq" id="WP_338167858.1">
    <property type="nucleotide sequence ID" value="NZ_BTRJ01000026.1"/>
</dbReference>
<keyword evidence="5" id="KW-0143">Chaperone</keyword>
<gene>
    <name evidence="8" type="primary">fimB</name>
    <name evidence="8" type="ORF">STENOSP10_25480</name>
</gene>
<comment type="subcellular location">
    <subcellularLocation>
        <location evidence="1">Periplasm</location>
    </subcellularLocation>
</comment>
<dbReference type="Pfam" id="PF00345">
    <property type="entry name" value="PapD_N"/>
    <property type="match status" value="1"/>
</dbReference>
<keyword evidence="4" id="KW-0574">Periplasm</keyword>
<dbReference type="InterPro" id="IPR036316">
    <property type="entry name" value="Pili_assmbl_chap_C_dom_sf"/>
</dbReference>
<keyword evidence="3 6" id="KW-0732">Signal</keyword>
<evidence type="ECO:0000256" key="2">
    <source>
        <dbReference type="ARBA" id="ARBA00007399"/>
    </source>
</evidence>
<dbReference type="InterPro" id="IPR001829">
    <property type="entry name" value="Pili_assmbl_chaperone_bac"/>
</dbReference>
<keyword evidence="9" id="KW-1185">Reference proteome</keyword>
<evidence type="ECO:0000256" key="4">
    <source>
        <dbReference type="ARBA" id="ARBA00022764"/>
    </source>
</evidence>
<evidence type="ECO:0000256" key="5">
    <source>
        <dbReference type="ARBA" id="ARBA00023186"/>
    </source>
</evidence>
<comment type="similarity">
    <text evidence="2">Belongs to the periplasmic pilus chaperone family.</text>
</comment>
<dbReference type="InterPro" id="IPR008962">
    <property type="entry name" value="PapD-like_sf"/>
</dbReference>
<dbReference type="Proteomes" id="UP001306668">
    <property type="component" value="Unassembled WGS sequence"/>
</dbReference>
<comment type="caution">
    <text evidence="8">The sequence shown here is derived from an EMBL/GenBank/DDBJ whole genome shotgun (WGS) entry which is preliminary data.</text>
</comment>
<feature type="signal peptide" evidence="6">
    <location>
        <begin position="1"/>
        <end position="31"/>
    </location>
</feature>
<evidence type="ECO:0000256" key="3">
    <source>
        <dbReference type="ARBA" id="ARBA00022729"/>
    </source>
</evidence>
<organism evidence="8 9">
    <name type="scientific">Stenotrophomonas sepilia</name>
    <dbReference type="NCBI Taxonomy" id="2860290"/>
    <lineage>
        <taxon>Bacteria</taxon>
        <taxon>Pseudomonadati</taxon>
        <taxon>Pseudomonadota</taxon>
        <taxon>Gammaproteobacteria</taxon>
        <taxon>Lysobacterales</taxon>
        <taxon>Lysobacteraceae</taxon>
        <taxon>Stenotrophomonas</taxon>
        <taxon>Stenotrophomonas maltophilia group</taxon>
    </lineage>
</organism>
<evidence type="ECO:0000256" key="1">
    <source>
        <dbReference type="ARBA" id="ARBA00004418"/>
    </source>
</evidence>
<evidence type="ECO:0000313" key="9">
    <source>
        <dbReference type="Proteomes" id="UP001306668"/>
    </source>
</evidence>
<evidence type="ECO:0000313" key="8">
    <source>
        <dbReference type="EMBL" id="GMR28328.1"/>
    </source>
</evidence>
<dbReference type="EMBL" id="BTRJ01000026">
    <property type="protein sequence ID" value="GMR28328.1"/>
    <property type="molecule type" value="Genomic_DNA"/>
</dbReference>
<dbReference type="Gene3D" id="2.60.40.10">
    <property type="entry name" value="Immunoglobulins"/>
    <property type="match status" value="2"/>
</dbReference>
<evidence type="ECO:0000259" key="7">
    <source>
        <dbReference type="Pfam" id="PF00345"/>
    </source>
</evidence>
<dbReference type="PRINTS" id="PR00969">
    <property type="entry name" value="CHAPERONPILI"/>
</dbReference>
<dbReference type="SUPFAM" id="SSF49354">
    <property type="entry name" value="PapD-like"/>
    <property type="match status" value="1"/>
</dbReference>
<dbReference type="SUPFAM" id="SSF49584">
    <property type="entry name" value="Periplasmic chaperone C-domain"/>
    <property type="match status" value="1"/>
</dbReference>
<name>A0ABQ6QEX3_9GAMM</name>
<dbReference type="InterPro" id="IPR016147">
    <property type="entry name" value="Pili_assmbl_chaperone_N"/>
</dbReference>
<feature type="chain" id="PRO_5045474412" evidence="6">
    <location>
        <begin position="32"/>
        <end position="243"/>
    </location>
</feature>
<reference evidence="9" key="1">
    <citation type="submission" date="2023-07" db="EMBL/GenBank/DDBJ databases">
        <title>Genome sequence of Stenotrophomonas sp. Alg010 isolated from Sargassum waste.</title>
        <authorList>
            <person name="Mohapatra"/>
            <person name="B.R."/>
        </authorList>
    </citation>
    <scope>NUCLEOTIDE SEQUENCE [LARGE SCALE GENOMIC DNA]</scope>
    <source>
        <strain evidence="9">Alg010</strain>
    </source>
</reference>
<dbReference type="PANTHER" id="PTHR30251">
    <property type="entry name" value="PILUS ASSEMBLY CHAPERONE"/>
    <property type="match status" value="1"/>
</dbReference>
<dbReference type="InterPro" id="IPR013783">
    <property type="entry name" value="Ig-like_fold"/>
</dbReference>
<feature type="domain" description="Pili assembly chaperone N-terminal" evidence="7">
    <location>
        <begin position="33"/>
        <end position="154"/>
    </location>
</feature>
<dbReference type="PANTHER" id="PTHR30251:SF2">
    <property type="entry name" value="FIMBRIAL CHAPERONE YADV-RELATED"/>
    <property type="match status" value="1"/>
</dbReference>
<sequence>MSCLDRTKTWLQSTFRGGMLSLLLLAAGAKADVTVEGTRVIYAAGQREVALQLKNEGERASLVQAWVSDGNLQQTPEASRAPFVLDRPMLRLDPGASHALRIRGIAAQLPAGEQEQLYWVNVVDVPAREAKLSDSVVQVAIRFRMKLFYRPKGLGAPVDPDAQVAMARGPNGLELRNAARHYFNLATMTLLSAAGERSVDAFYLAPGEARTLALPEGFAGPLTGVRYEWVDDDGVLHAEQRVL</sequence>
<dbReference type="InterPro" id="IPR050643">
    <property type="entry name" value="Periplasmic_pilus_chap"/>
</dbReference>